<keyword evidence="2" id="KW-1185">Reference proteome</keyword>
<protein>
    <submittedName>
        <fullName evidence="1">Uncharacterized protein</fullName>
    </submittedName>
</protein>
<sequence length="69" mass="7756">MGVNMEKGRFIGQTNRAGLLSRHNRCPHRLIAHVAGLVPEFRHGEDTMTGGVQLSTRRIPERILQSTHL</sequence>
<evidence type="ECO:0000313" key="2">
    <source>
        <dbReference type="Proteomes" id="UP000075606"/>
    </source>
</evidence>
<evidence type="ECO:0000313" key="1">
    <source>
        <dbReference type="EMBL" id="KYG73987.1"/>
    </source>
</evidence>
<dbReference type="EMBL" id="LRPC01000028">
    <property type="protein sequence ID" value="KYG73987.1"/>
    <property type="molecule type" value="Genomic_DNA"/>
</dbReference>
<proteinExistence type="predicted"/>
<organism evidence="1 2">
    <name type="scientific">Roseivirga spongicola</name>
    <dbReference type="NCBI Taxonomy" id="333140"/>
    <lineage>
        <taxon>Bacteria</taxon>
        <taxon>Pseudomonadati</taxon>
        <taxon>Bacteroidota</taxon>
        <taxon>Cytophagia</taxon>
        <taxon>Cytophagales</taxon>
        <taxon>Roseivirgaceae</taxon>
        <taxon>Roseivirga</taxon>
    </lineage>
</organism>
<dbReference type="AlphaFoldDB" id="A0A150X5I0"/>
<reference evidence="1 2" key="1">
    <citation type="submission" date="2016-01" db="EMBL/GenBank/DDBJ databases">
        <title>Genome sequencing of Roseivirga spongicola UST030701-084.</title>
        <authorList>
            <person name="Selvaratnam C."/>
            <person name="Thevarajoo S."/>
            <person name="Goh K.M."/>
            <person name="Ee R."/>
            <person name="Chan K.-G."/>
            <person name="Chong C.S."/>
        </authorList>
    </citation>
    <scope>NUCLEOTIDE SEQUENCE [LARGE SCALE GENOMIC DNA]</scope>
    <source>
        <strain evidence="1 2">UST030701-084</strain>
    </source>
</reference>
<gene>
    <name evidence="1" type="ORF">AWW68_15090</name>
</gene>
<accession>A0A150X5I0</accession>
<dbReference type="Proteomes" id="UP000075606">
    <property type="component" value="Unassembled WGS sequence"/>
</dbReference>
<comment type="caution">
    <text evidence="1">The sequence shown here is derived from an EMBL/GenBank/DDBJ whole genome shotgun (WGS) entry which is preliminary data.</text>
</comment>
<name>A0A150X5I0_9BACT</name>